<evidence type="ECO:0000313" key="11">
    <source>
        <dbReference type="Proteomes" id="UP000799776"/>
    </source>
</evidence>
<dbReference type="GO" id="GO:0003712">
    <property type="term" value="F:transcription coregulator activity"/>
    <property type="evidence" value="ECO:0007669"/>
    <property type="project" value="InterPro"/>
</dbReference>
<dbReference type="OrthoDB" id="5310959at2759"/>
<comment type="function">
    <text evidence="7">Component of the Mediator complex, a coactivator involved in the regulated transcription of nearly all RNA polymerase II-dependent genes. Mediator functions as a bridge to convey information from gene-specific regulatory proteins to the basal RNA polymerase II transcription machinery. Mediator is recruited to promoters by direct interactions with regulatory proteins and serves as a scaffold for the assembly of a functional preinitiation complex with RNA polymerase II and the general transcription factors.</text>
</comment>
<dbReference type="GO" id="GO:0016592">
    <property type="term" value="C:mediator complex"/>
    <property type="evidence" value="ECO:0007669"/>
    <property type="project" value="InterPro"/>
</dbReference>
<proteinExistence type="inferred from homology"/>
<comment type="subcellular location">
    <subcellularLocation>
        <location evidence="1 7">Nucleus</location>
    </subcellularLocation>
</comment>
<feature type="compositionally biased region" description="Basic residues" evidence="8">
    <location>
        <begin position="1"/>
        <end position="11"/>
    </location>
</feature>
<keyword evidence="5 7" id="KW-0804">Transcription</keyword>
<dbReference type="Pfam" id="PF10744">
    <property type="entry name" value="Med1"/>
    <property type="match status" value="1"/>
</dbReference>
<gene>
    <name evidence="10" type="ORF">K490DRAFT_61416</name>
</gene>
<evidence type="ECO:0000256" key="2">
    <source>
        <dbReference type="ARBA" id="ARBA00006210"/>
    </source>
</evidence>
<reference evidence="10" key="1">
    <citation type="journal article" date="2020" name="Stud. Mycol.">
        <title>101 Dothideomycetes genomes: a test case for predicting lifestyles and emergence of pathogens.</title>
        <authorList>
            <person name="Haridas S."/>
            <person name="Albert R."/>
            <person name="Binder M."/>
            <person name="Bloem J."/>
            <person name="Labutti K."/>
            <person name="Salamov A."/>
            <person name="Andreopoulos B."/>
            <person name="Baker S."/>
            <person name="Barry K."/>
            <person name="Bills G."/>
            <person name="Bluhm B."/>
            <person name="Cannon C."/>
            <person name="Castanera R."/>
            <person name="Culley D."/>
            <person name="Daum C."/>
            <person name="Ezra D."/>
            <person name="Gonzalez J."/>
            <person name="Henrissat B."/>
            <person name="Kuo A."/>
            <person name="Liang C."/>
            <person name="Lipzen A."/>
            <person name="Lutzoni F."/>
            <person name="Magnuson J."/>
            <person name="Mondo S."/>
            <person name="Nolan M."/>
            <person name="Ohm R."/>
            <person name="Pangilinan J."/>
            <person name="Park H.-J."/>
            <person name="Ramirez L."/>
            <person name="Alfaro M."/>
            <person name="Sun H."/>
            <person name="Tritt A."/>
            <person name="Yoshinaga Y."/>
            <person name="Zwiers L.-H."/>
            <person name="Turgeon B."/>
            <person name="Goodwin S."/>
            <person name="Spatafora J."/>
            <person name="Crous P."/>
            <person name="Grigoriev I."/>
        </authorList>
    </citation>
    <scope>NUCLEOTIDE SEQUENCE</scope>
    <source>
        <strain evidence="10">CBS 121410</strain>
    </source>
</reference>
<feature type="region of interest" description="Disordered" evidence="8">
    <location>
        <begin position="351"/>
        <end position="370"/>
    </location>
</feature>
<dbReference type="PANTHER" id="PTHR35041">
    <property type="entry name" value="MEDIATOR OF RNA POLYMERASE II TRANSCRIPTION SUBUNIT 1"/>
    <property type="match status" value="1"/>
</dbReference>
<accession>A0A9P4I1W4</accession>
<name>A0A9P4I1W4_9PEZI</name>
<keyword evidence="4 7" id="KW-0010">Activator</keyword>
<evidence type="ECO:0000256" key="3">
    <source>
        <dbReference type="ARBA" id="ARBA00023015"/>
    </source>
</evidence>
<feature type="compositionally biased region" description="Polar residues" evidence="8">
    <location>
        <begin position="54"/>
        <end position="77"/>
    </location>
</feature>
<comment type="caution">
    <text evidence="10">The sequence shown here is derived from an EMBL/GenBank/DDBJ whole genome shotgun (WGS) entry which is preliminary data.</text>
</comment>
<evidence type="ECO:0000313" key="10">
    <source>
        <dbReference type="EMBL" id="KAF2091968.1"/>
    </source>
</evidence>
<sequence>MSTPTHSHKYPAHTTVHNAPTPSNMNHLGAFPSPAPRSVPSPAAYRNQAGKSPMNPSTMPQSLGTAQNHLSSSSATASKGLVGSSPAGLNYDSPSGLGLGLGSLGGLDGGVGMGISMSGMSGLGLGMGLTNSLSGRPDDTERRKRLETIIATLGARPGRPTKENLIKLARKLGITASEHEGGVFLGDTGVGIDVSFKDGMISNKMEVDFNVNLSQTVRNWSASASKVLNDDISPRPGLAAINLTLDKISRNLDRLFHMDKISTFKGDKKLADPDVHCFDAIGGVYTSLNRLFEHEKKAASTLIKASTEHRNEKAEREVLCKKSGRPRMNVNGTLGLSLEYWMDRRHAVCSRASTEKDPDQGMDFNGNDETASVDDSNRIFSLTIECEQSSAQLYPPIRVSDEWVSEKIEIEHQATDPSDIWPSSSIDWRDPPPTYLDGGDATQADPMALDGSNLGKLPNVRFVAKLNPPLVVPFNTAQQILASVGVQMQQDAVRWSTLEALVLKPNEDPAAMGADSWQHQALQKVLIVDQDGEEQERLHTNTLFVQRTEYARVLDEIPFHHPRQLVQMLPILRQYAFLTTLLEYSFGSPGATQPSLLANSTEATRPVSVCINSVTPNPQIIVNTPRAGGIRLPDPLDDFLGLDIDFSQPALASYGLSILPNADIALLEQDALPELQPSAVTSEDDNETREENEGKLKKLGRLGKVLEMCGDVGMWVEWVEMMAARGS</sequence>
<keyword evidence="3 7" id="KW-0805">Transcription regulation</keyword>
<feature type="domain" description="Mediator complex subunit Med1" evidence="9">
    <location>
        <begin position="148"/>
        <end position="586"/>
    </location>
</feature>
<evidence type="ECO:0000256" key="8">
    <source>
        <dbReference type="SAM" id="MobiDB-lite"/>
    </source>
</evidence>
<evidence type="ECO:0000256" key="6">
    <source>
        <dbReference type="ARBA" id="ARBA00023242"/>
    </source>
</evidence>
<evidence type="ECO:0000256" key="5">
    <source>
        <dbReference type="ARBA" id="ARBA00023163"/>
    </source>
</evidence>
<keyword evidence="6 7" id="KW-0539">Nucleus</keyword>
<organism evidence="10 11">
    <name type="scientific">Saccharata proteae CBS 121410</name>
    <dbReference type="NCBI Taxonomy" id="1314787"/>
    <lineage>
        <taxon>Eukaryota</taxon>
        <taxon>Fungi</taxon>
        <taxon>Dikarya</taxon>
        <taxon>Ascomycota</taxon>
        <taxon>Pezizomycotina</taxon>
        <taxon>Dothideomycetes</taxon>
        <taxon>Dothideomycetes incertae sedis</taxon>
        <taxon>Botryosphaeriales</taxon>
        <taxon>Saccharataceae</taxon>
        <taxon>Saccharata</taxon>
    </lineage>
</organism>
<dbReference type="Proteomes" id="UP000799776">
    <property type="component" value="Unassembled WGS sequence"/>
</dbReference>
<evidence type="ECO:0000256" key="7">
    <source>
        <dbReference type="RuleBase" id="RU364059"/>
    </source>
</evidence>
<protein>
    <recommendedName>
        <fullName evidence="7">Mediator of RNA polymerase II transcription subunit 1</fullName>
    </recommendedName>
    <alternativeName>
        <fullName evidence="7">Mediator complex subunit 1</fullName>
    </alternativeName>
</protein>
<evidence type="ECO:0000256" key="4">
    <source>
        <dbReference type="ARBA" id="ARBA00023159"/>
    </source>
</evidence>
<keyword evidence="11" id="KW-1185">Reference proteome</keyword>
<dbReference type="GO" id="GO:0045944">
    <property type="term" value="P:positive regulation of transcription by RNA polymerase II"/>
    <property type="evidence" value="ECO:0007669"/>
    <property type="project" value="UniProtKB-ARBA"/>
</dbReference>
<feature type="region of interest" description="Disordered" evidence="8">
    <location>
        <begin position="1"/>
        <end position="82"/>
    </location>
</feature>
<evidence type="ECO:0000256" key="1">
    <source>
        <dbReference type="ARBA" id="ARBA00004123"/>
    </source>
</evidence>
<comment type="similarity">
    <text evidence="2 7">Belongs to the Mediator complex subunit 1 family.</text>
</comment>
<feature type="compositionally biased region" description="Polar residues" evidence="8">
    <location>
        <begin position="15"/>
        <end position="26"/>
    </location>
</feature>
<dbReference type="EMBL" id="ML978711">
    <property type="protein sequence ID" value="KAF2091968.1"/>
    <property type="molecule type" value="Genomic_DNA"/>
</dbReference>
<evidence type="ECO:0000259" key="9">
    <source>
        <dbReference type="Pfam" id="PF10744"/>
    </source>
</evidence>
<dbReference type="AlphaFoldDB" id="A0A9P4I1W4"/>
<dbReference type="PANTHER" id="PTHR35041:SF4">
    <property type="entry name" value="MEDIATOR OF RNA POLYMERASE II TRANSCRIPTION SUBUNIT 1"/>
    <property type="match status" value="1"/>
</dbReference>
<dbReference type="InterPro" id="IPR019680">
    <property type="entry name" value="Mediator_Med1"/>
</dbReference>